<proteinExistence type="predicted"/>
<reference evidence="4" key="1">
    <citation type="submission" date="2021-07" db="EMBL/GenBank/DDBJ databases">
        <title>Complete genome sequencing of a Clostridium isolate.</title>
        <authorList>
            <person name="Ueki A."/>
            <person name="Tonouchi A."/>
        </authorList>
    </citation>
    <scope>NUCLEOTIDE SEQUENCE [LARGE SCALE GENOMIC DNA]</scope>
    <source>
        <strain evidence="4">C5S11</strain>
    </source>
</reference>
<dbReference type="Pfam" id="PF02120">
    <property type="entry name" value="Flg_hook"/>
    <property type="match status" value="1"/>
</dbReference>
<dbReference type="InterPro" id="IPR021136">
    <property type="entry name" value="Flagellar_hook_control-like_C"/>
</dbReference>
<feature type="region of interest" description="Disordered" evidence="1">
    <location>
        <begin position="1"/>
        <end position="84"/>
    </location>
</feature>
<feature type="region of interest" description="Disordered" evidence="1">
    <location>
        <begin position="247"/>
        <end position="275"/>
    </location>
</feature>
<feature type="compositionally biased region" description="Low complexity" evidence="1">
    <location>
        <begin position="19"/>
        <end position="33"/>
    </location>
</feature>
<feature type="compositionally biased region" description="Polar residues" evidence="1">
    <location>
        <begin position="255"/>
        <end position="266"/>
    </location>
</feature>
<organism evidence="3 4">
    <name type="scientific">Clostridium gelidum</name>
    <dbReference type="NCBI Taxonomy" id="704125"/>
    <lineage>
        <taxon>Bacteria</taxon>
        <taxon>Bacillati</taxon>
        <taxon>Bacillota</taxon>
        <taxon>Clostridia</taxon>
        <taxon>Eubacteriales</taxon>
        <taxon>Clostridiaceae</taxon>
        <taxon>Clostridium</taxon>
    </lineage>
</organism>
<sequence>MSTATKTSNDFTNNSMELSTKASRSKVSSKSTSELYKADNSKTTSKHETSKSEEFKDVLSSKTNSKDENIQKVDDTNKTTTETKDTTKIDELKGKLEELEDDSKSTSKDDVNDILTQLLNLLNKLGVKEEDLKLNGEINSETLKTMIDGISGDEASKSNSSSIMDKLVALLKNDSVKGNLDTDSLKSMEKLLNNLSANLADDNTEGTKDIKSGIKNLMSQISNILDNKQNQNGKVLTLEDMLNKNYSQDNKESSTENQSNKNATSEATKDNKEVSKEDKFLKSLINDDKDSTSNKINLFASRNQTVQNQGVDAVKELTINKATFADDLIKDVKFMSNNSLKELTVKINPGNLGEITIKLIQEDGVMKANLKANSKETTALLSQNLVDIKKQLGEQNIKIADVNIELYQDDTTFFNQQGFGSQLSEEQGRSNNSNSKNNATITEEDLIDNIETSNNNNIEFFA</sequence>
<dbReference type="InterPro" id="IPR038610">
    <property type="entry name" value="FliK-like_C_sf"/>
</dbReference>
<feature type="region of interest" description="Disordered" evidence="1">
    <location>
        <begin position="421"/>
        <end position="443"/>
    </location>
</feature>
<evidence type="ECO:0000259" key="2">
    <source>
        <dbReference type="Pfam" id="PF02120"/>
    </source>
</evidence>
<dbReference type="RefSeq" id="WP_224034844.1">
    <property type="nucleotide sequence ID" value="NZ_AP024849.1"/>
</dbReference>
<feature type="compositionally biased region" description="Polar residues" evidence="1">
    <location>
        <begin position="421"/>
        <end position="441"/>
    </location>
</feature>
<dbReference type="EMBL" id="AP024849">
    <property type="protein sequence ID" value="BCZ48591.1"/>
    <property type="molecule type" value="Genomic_DNA"/>
</dbReference>
<evidence type="ECO:0000313" key="4">
    <source>
        <dbReference type="Proteomes" id="UP000824633"/>
    </source>
</evidence>
<keyword evidence="3" id="KW-0966">Cell projection</keyword>
<protein>
    <submittedName>
        <fullName evidence="3">Flagellar hook-length control protein</fullName>
    </submittedName>
</protein>
<evidence type="ECO:0000256" key="1">
    <source>
        <dbReference type="SAM" id="MobiDB-lite"/>
    </source>
</evidence>
<gene>
    <name evidence="3" type="primary">fliK</name>
    <name evidence="3" type="ORF">psyc5s11_46580</name>
</gene>
<keyword evidence="3" id="KW-0969">Cilium</keyword>
<feature type="compositionally biased region" description="Polar residues" evidence="1">
    <location>
        <begin position="1"/>
        <end position="18"/>
    </location>
</feature>
<name>A0ABN6J2L7_9CLOT</name>
<dbReference type="Proteomes" id="UP000824633">
    <property type="component" value="Chromosome"/>
</dbReference>
<feature type="domain" description="Flagellar hook-length control protein-like C-terminal" evidence="2">
    <location>
        <begin position="332"/>
        <end position="411"/>
    </location>
</feature>
<evidence type="ECO:0000313" key="3">
    <source>
        <dbReference type="EMBL" id="BCZ48591.1"/>
    </source>
</evidence>
<dbReference type="CDD" id="cd17470">
    <property type="entry name" value="T3SS_Flik_C"/>
    <property type="match status" value="1"/>
</dbReference>
<feature type="compositionally biased region" description="Basic and acidic residues" evidence="1">
    <location>
        <begin position="36"/>
        <end position="84"/>
    </location>
</feature>
<keyword evidence="3" id="KW-0282">Flagellum</keyword>
<accession>A0ABN6J2L7</accession>
<keyword evidence="4" id="KW-1185">Reference proteome</keyword>
<dbReference type="Gene3D" id="3.30.750.140">
    <property type="match status" value="1"/>
</dbReference>